<proteinExistence type="predicted"/>
<protein>
    <submittedName>
        <fullName evidence="1">Uncharacterized protein</fullName>
    </submittedName>
</protein>
<name>A0A923L894_9BACI</name>
<dbReference type="Proteomes" id="UP000637359">
    <property type="component" value="Unassembled WGS sequence"/>
</dbReference>
<reference evidence="1" key="1">
    <citation type="submission" date="2020-08" db="EMBL/GenBank/DDBJ databases">
        <title>Genome public.</title>
        <authorList>
            <person name="Liu C."/>
            <person name="Sun Q."/>
        </authorList>
    </citation>
    <scope>NUCLEOTIDE SEQUENCE</scope>
    <source>
        <strain evidence="1">BX22</strain>
    </source>
</reference>
<dbReference type="RefSeq" id="WP_186871002.1">
    <property type="nucleotide sequence ID" value="NZ_JACOOL010000014.1"/>
</dbReference>
<comment type="caution">
    <text evidence="1">The sequence shown here is derived from an EMBL/GenBank/DDBJ whole genome shotgun (WGS) entry which is preliminary data.</text>
</comment>
<dbReference type="AlphaFoldDB" id="A0A923L894"/>
<sequence>MVQIHSCATLVYFKKDNDNLITADNHFDLSYIRNYLAEEGISTTQYIEKNLKLIYDLEDDIAAIGNKIIIFYIDEKNFDITHIVSERLKQIDYTIIWTGFVSNDYNNFISKQVSYDLLISDNLAEKVLQILIELVNDLPIKASTFVENRSHYASFNLSTQNTLSPYQNGNIQVRQVNNYGMRLNLFNLTDSLRLEHKYIVNQIIDDLRLFESKGVSGTINFLDHDILNNLELFNSLMNVMNPEEYSFTFSARVSLNKLSDDILKKLAHSKFNRLEILIQEIDYEDIISKFDRIYKTMSSYKGNILYSPILLENNKNVNSNQLLKFINSSVYSKLFEGDIRILLHNDMDKVRDRGNFSREIPQYLGGILQNQQQNSLSMRVEGALVNGYISFLTGYYPYNFAGGNSKHVAVKDKQLGKNTYRNLSNFLGINSAVIYDSGQERLSSVEGLLYSINEGGAIRETNEVFDFNKDEARKQDVFLPHYHQVYKTGRKYIETLQIDDHHHSFEIEVLKTPYSEVNDEQLLDEYNFLSINTEQDLEHFINDVEYFVQTGQFRNFYEISSFLLDACRWGRAEHCALAKLHRFNLDESQNILPCGGCSKAIGKLSDSYINLVGNALQISEEEQELRGCNICPVKDSCSKCAMLPNYMNREQYCEIRRKNQYIGEYINISNIIKHLLKNVPLFINAKYQDVKVSTPFNTHMFSNDIISNSNSLIKEHIYLLYIQDEPIIVENRSLKLLKIPTAVALVFEGLLKGASSELIREEVINKFKINVDVADSLYKKTIDRLLDLNYLDNHRMSVLN</sequence>
<gene>
    <name evidence="1" type="ORF">H8S33_16045</name>
</gene>
<keyword evidence="2" id="KW-1185">Reference proteome</keyword>
<organism evidence="1 2">
    <name type="scientific">Ornithinibacillus hominis</name>
    <dbReference type="NCBI Taxonomy" id="2763055"/>
    <lineage>
        <taxon>Bacteria</taxon>
        <taxon>Bacillati</taxon>
        <taxon>Bacillota</taxon>
        <taxon>Bacilli</taxon>
        <taxon>Bacillales</taxon>
        <taxon>Bacillaceae</taxon>
        <taxon>Ornithinibacillus</taxon>
    </lineage>
</organism>
<evidence type="ECO:0000313" key="1">
    <source>
        <dbReference type="EMBL" id="MBC5638293.1"/>
    </source>
</evidence>
<accession>A0A923L894</accession>
<dbReference type="EMBL" id="JACOOL010000014">
    <property type="protein sequence ID" value="MBC5638293.1"/>
    <property type="molecule type" value="Genomic_DNA"/>
</dbReference>
<evidence type="ECO:0000313" key="2">
    <source>
        <dbReference type="Proteomes" id="UP000637359"/>
    </source>
</evidence>